<feature type="non-terminal residue" evidence="1">
    <location>
        <position position="1"/>
    </location>
</feature>
<protein>
    <submittedName>
        <fullName evidence="1">FLJ00326 protein</fullName>
    </submittedName>
</protein>
<evidence type="ECO:0000313" key="1">
    <source>
        <dbReference type="EMBL" id="BAC03399.1"/>
    </source>
</evidence>
<accession>Q8NF61</accession>
<sequence>ELRPISLQRSFPGPETERHTVCRCRDTMSLGGSTPRVVKTPPTAHLGLSSFSPLSLFKGPGLASTRGFHGFRFSFPSFFPKVAGTRAAFQHFMGHLVLLAVWPKAPQFLHLSCGWKGSDVSE</sequence>
<reference evidence="1" key="1">
    <citation type="submission" date="2002-07" db="EMBL/GenBank/DDBJ databases">
        <title>The nucleotide sequence of a long cDNA clone isolated from human spleen.</title>
        <authorList>
            <person name="Jikuya H."/>
            <person name="Takano J."/>
            <person name="Kikuno R."/>
            <person name="Nagase T."/>
            <person name="Ohara O."/>
        </authorList>
    </citation>
    <scope>NUCLEOTIDE SEQUENCE</scope>
    <source>
        <tissue evidence="1">Spleen</tissue>
    </source>
</reference>
<dbReference type="EMBL" id="AK090418">
    <property type="protein sequence ID" value="BAC03399.1"/>
    <property type="molecule type" value="mRNA"/>
</dbReference>
<proteinExistence type="evidence at transcript level"/>
<gene>
    <name evidence="1" type="primary">FLJ00326</name>
</gene>
<name>Q8NF61_HUMAN</name>
<dbReference type="AlphaFoldDB" id="Q8NF61"/>
<organism evidence="1">
    <name type="scientific">Homo sapiens</name>
    <name type="common">Human</name>
    <dbReference type="NCBI Taxonomy" id="9606"/>
    <lineage>
        <taxon>Eukaryota</taxon>
        <taxon>Metazoa</taxon>
        <taxon>Chordata</taxon>
        <taxon>Craniata</taxon>
        <taxon>Vertebrata</taxon>
        <taxon>Euteleostomi</taxon>
        <taxon>Mammalia</taxon>
        <taxon>Eutheria</taxon>
        <taxon>Euarchontoglires</taxon>
        <taxon>Primates</taxon>
        <taxon>Haplorrhini</taxon>
        <taxon>Catarrhini</taxon>
        <taxon>Hominidae</taxon>
        <taxon>Homo</taxon>
    </lineage>
</organism>